<dbReference type="VEuPathDB" id="GiardiaDB:GL50803_14324"/>
<dbReference type="InterPro" id="IPR052798">
    <property type="entry name" value="Giardia_VSA"/>
</dbReference>
<dbReference type="PANTHER" id="PTHR23275:SF100">
    <property type="entry name" value="EGF-LIKE DOMAIN-CONTAINING PROTEIN"/>
    <property type="match status" value="1"/>
</dbReference>
<evidence type="ECO:0000313" key="2">
    <source>
        <dbReference type="Proteomes" id="UP000001548"/>
    </source>
</evidence>
<dbReference type="Proteomes" id="UP000001548">
    <property type="component" value="Unassembled WGS sequence"/>
</dbReference>
<organism evidence="1 2">
    <name type="scientific">Giardia intestinalis (strain ATCC 50803 / WB clone C6)</name>
    <name type="common">Giardia lamblia</name>
    <dbReference type="NCBI Taxonomy" id="184922"/>
    <lineage>
        <taxon>Eukaryota</taxon>
        <taxon>Metamonada</taxon>
        <taxon>Diplomonadida</taxon>
        <taxon>Hexamitidae</taxon>
        <taxon>Giardiinae</taxon>
        <taxon>Giardia</taxon>
    </lineage>
</organism>
<name>A8B381_GIAIC</name>
<sequence>MVLRPVCALCTDSCAVCKDGTPTGCQQCSPGKILNFSIASSESADCVSQCSVGSECAECVGELFVSLDGQSCLEECSGDKVVGEVSGGVRRCWCERGFLPALDRSGCVLPIECPPDMPSCAACDESGRCLLCATSGHNVQVDQRTCAEGCGARASSNQGVCMCETGTILDKGVCVPANDVAKRKTAAIAGGTVAGVAVIGVLVGFLCWWFIFRGKRTSAPSNATSITLSLRGNTVLANA</sequence>
<dbReference type="RefSeq" id="XP_001710148.1">
    <property type="nucleotide sequence ID" value="XM_001710096.1"/>
</dbReference>
<comment type="caution">
    <text evidence="1">The sequence shown here is derived from an EMBL/GenBank/DDBJ whole genome shotgun (WGS) entry which is preliminary data.</text>
</comment>
<proteinExistence type="predicted"/>
<gene>
    <name evidence="1" type="ORF">GL50803_0014324</name>
</gene>
<dbReference type="EMBL" id="AACB03000003">
    <property type="protein sequence ID" value="KAE8303120.1"/>
    <property type="molecule type" value="Genomic_DNA"/>
</dbReference>
<reference evidence="1 2" key="1">
    <citation type="journal article" date="2007" name="Science">
        <title>Genomic minimalism in the early diverging intestinal parasite Giardia lamblia.</title>
        <authorList>
            <person name="Morrison H.G."/>
            <person name="McArthur A.G."/>
            <person name="Gillin F.D."/>
            <person name="Aley S.B."/>
            <person name="Adam R.D."/>
            <person name="Olsen G.J."/>
            <person name="Best A.A."/>
            <person name="Cande W.Z."/>
            <person name="Chen F."/>
            <person name="Cipriano M.J."/>
            <person name="Davids B.J."/>
            <person name="Dawson S.C."/>
            <person name="Elmendorf H.G."/>
            <person name="Hehl A.B."/>
            <person name="Holder M.E."/>
            <person name="Huse S.M."/>
            <person name="Kim U.U."/>
            <person name="Lasek-Nesselquist E."/>
            <person name="Manning G."/>
            <person name="Nigam A."/>
            <person name="Nixon J.E."/>
            <person name="Palm D."/>
            <person name="Passamaneck N.E."/>
            <person name="Prabhu A."/>
            <person name="Reich C.I."/>
            <person name="Reiner D.S."/>
            <person name="Samuelson J."/>
            <person name="Svard S.G."/>
            <person name="Sogin M.L."/>
        </authorList>
    </citation>
    <scope>NUCLEOTIDE SEQUENCE [LARGE SCALE GENOMIC DNA]</scope>
    <source>
        <strain evidence="1 2">WB C6</strain>
    </source>
</reference>
<dbReference type="SUPFAM" id="SSF57184">
    <property type="entry name" value="Growth factor receptor domain"/>
    <property type="match status" value="1"/>
</dbReference>
<dbReference type="PANTHER" id="PTHR23275">
    <property type="entry name" value="CABRIOLET.-RELATED"/>
    <property type="match status" value="1"/>
</dbReference>
<dbReference type="GeneID" id="5703075"/>
<evidence type="ECO:0000313" key="1">
    <source>
        <dbReference type="EMBL" id="KAE8303120.1"/>
    </source>
</evidence>
<accession>A8B381</accession>
<protein>
    <submittedName>
        <fullName evidence="1">High cysteine membrane protein</fullName>
    </submittedName>
</protein>
<dbReference type="AlphaFoldDB" id="A8B381"/>
<dbReference type="InterPro" id="IPR009030">
    <property type="entry name" value="Growth_fac_rcpt_cys_sf"/>
</dbReference>
<dbReference type="HOGENOM" id="CLU_022643_0_0_1"/>
<dbReference type="KEGG" id="gla:GL50803_0014324"/>
<keyword evidence="2" id="KW-1185">Reference proteome</keyword>